<dbReference type="GO" id="GO:0000724">
    <property type="term" value="P:double-strand break repair via homologous recombination"/>
    <property type="evidence" value="ECO:0007669"/>
    <property type="project" value="TreeGrafter"/>
</dbReference>
<reference evidence="4 5" key="1">
    <citation type="submission" date="2017-04" db="EMBL/GenBank/DDBJ databases">
        <title>Draft genome sequence of Marssonina coronaria NL1: causal agent of apple blotch.</title>
        <authorList>
            <person name="Cheng Q."/>
        </authorList>
    </citation>
    <scope>NUCLEOTIDE SEQUENCE [LARGE SCALE GENOMIC DNA]</scope>
    <source>
        <strain evidence="4 5">NL1</strain>
    </source>
</reference>
<comment type="subcellular location">
    <subcellularLocation>
        <location evidence="1">Nucleus</location>
    </subcellularLocation>
</comment>
<feature type="compositionally biased region" description="Polar residues" evidence="3">
    <location>
        <begin position="302"/>
        <end position="314"/>
    </location>
</feature>
<dbReference type="PANTHER" id="PTHR46457">
    <property type="entry name" value="DNA REPAIR PROTEIN RAD51 HOMOLOG 4"/>
    <property type="match status" value="1"/>
</dbReference>
<dbReference type="GO" id="GO:0007131">
    <property type="term" value="P:reciprocal meiotic recombination"/>
    <property type="evidence" value="ECO:0007669"/>
    <property type="project" value="TreeGrafter"/>
</dbReference>
<accession>A0A218ZIJ4</accession>
<dbReference type="GO" id="GO:0042148">
    <property type="term" value="P:DNA strand invasion"/>
    <property type="evidence" value="ECO:0007669"/>
    <property type="project" value="TreeGrafter"/>
</dbReference>
<evidence type="ECO:0000256" key="3">
    <source>
        <dbReference type="SAM" id="MobiDB-lite"/>
    </source>
</evidence>
<dbReference type="InParanoid" id="A0A218ZIJ4"/>
<dbReference type="GO" id="GO:0005815">
    <property type="term" value="C:microtubule organizing center"/>
    <property type="evidence" value="ECO:0007669"/>
    <property type="project" value="TreeGrafter"/>
</dbReference>
<name>A0A218ZIJ4_9HELO</name>
<keyword evidence="2" id="KW-0539">Nucleus</keyword>
<dbReference type="Gene3D" id="3.40.50.300">
    <property type="entry name" value="P-loop containing nucleotide triphosphate hydrolases"/>
    <property type="match status" value="1"/>
</dbReference>
<evidence type="ECO:0000256" key="2">
    <source>
        <dbReference type="ARBA" id="ARBA00023242"/>
    </source>
</evidence>
<dbReference type="GO" id="GO:0008094">
    <property type="term" value="F:ATP-dependent activity, acting on DNA"/>
    <property type="evidence" value="ECO:0007669"/>
    <property type="project" value="TreeGrafter"/>
</dbReference>
<dbReference type="OrthoDB" id="336321at2759"/>
<dbReference type="SUPFAM" id="SSF52540">
    <property type="entry name" value="P-loop containing nucleoside triphosphate hydrolases"/>
    <property type="match status" value="1"/>
</dbReference>
<dbReference type="STRING" id="503106.A0A218ZIJ4"/>
<dbReference type="Proteomes" id="UP000242519">
    <property type="component" value="Unassembled WGS sequence"/>
</dbReference>
<dbReference type="EMBL" id="MZNU01000022">
    <property type="protein sequence ID" value="OWP07046.1"/>
    <property type="molecule type" value="Genomic_DNA"/>
</dbReference>
<organism evidence="4 5">
    <name type="scientific">Diplocarpon coronariae</name>
    <dbReference type="NCBI Taxonomy" id="2795749"/>
    <lineage>
        <taxon>Eukaryota</taxon>
        <taxon>Fungi</taxon>
        <taxon>Dikarya</taxon>
        <taxon>Ascomycota</taxon>
        <taxon>Pezizomycotina</taxon>
        <taxon>Leotiomycetes</taxon>
        <taxon>Helotiales</taxon>
        <taxon>Drepanopezizaceae</taxon>
        <taxon>Diplocarpon</taxon>
    </lineage>
</organism>
<evidence type="ECO:0000313" key="4">
    <source>
        <dbReference type="EMBL" id="OWP07046.1"/>
    </source>
</evidence>
<protein>
    <recommendedName>
        <fullName evidence="6">DNA recombination and repair protein Rad51-like C-terminal domain-containing protein</fullName>
    </recommendedName>
</protein>
<dbReference type="GO" id="GO:0033063">
    <property type="term" value="C:Rad51B-Rad51C-Rad51D-XRCC2 complex"/>
    <property type="evidence" value="ECO:0007669"/>
    <property type="project" value="TreeGrafter"/>
</dbReference>
<dbReference type="InterPro" id="IPR027417">
    <property type="entry name" value="P-loop_NTPase"/>
</dbReference>
<evidence type="ECO:0000256" key="1">
    <source>
        <dbReference type="ARBA" id="ARBA00004123"/>
    </source>
</evidence>
<proteinExistence type="predicted"/>
<sequence length="441" mass="47467">MIPIDPNLPHTRLPSAPESAMPILASHLLELEETQRRQLTGLAGAERLGTGCQNIDELLGGGVERGVVLGLSSSAEALEGRLISLNLIASALLPQPDATKNTTKAIIIDTTGSFPLALLLSVLKARILATRSQPARNAVEHGHHSVSEPGQEGFGIRVGADAQRCLEMVAISRVFDFEGLWEVLGEIDQDTSSGGNSAIAPAMRSSGVQGDELEILDSQEDLTPEPAIPMSPELANPSSARDEEAGGGPEIIIVDNLTHIINELFARKEKREAHAILTLLSSTLHTLAKSRNILTVLHNTTTPSATQPSYSSRQQAHHTAPKSIFAATPTKPALGQVFSQFPDLHIFLHDMPRRREDAEALYGREEEAGPSDQKSVGYCTLIEVLKDECPILGRDREGERRFAWREQRWTAVVVAGDGTGLVAAFPAEGGTKGVGKWEKRS</sequence>
<dbReference type="InterPro" id="IPR051988">
    <property type="entry name" value="HRR_RAD51_Paralog"/>
</dbReference>
<feature type="region of interest" description="Disordered" evidence="3">
    <location>
        <begin position="223"/>
        <end position="246"/>
    </location>
</feature>
<comment type="caution">
    <text evidence="4">The sequence shown here is derived from an EMBL/GenBank/DDBJ whole genome shotgun (WGS) entry which is preliminary data.</text>
</comment>
<dbReference type="GO" id="GO:0005657">
    <property type="term" value="C:replication fork"/>
    <property type="evidence" value="ECO:0007669"/>
    <property type="project" value="TreeGrafter"/>
</dbReference>
<dbReference type="GO" id="GO:0003697">
    <property type="term" value="F:single-stranded DNA binding"/>
    <property type="evidence" value="ECO:0007669"/>
    <property type="project" value="TreeGrafter"/>
</dbReference>
<dbReference type="GO" id="GO:0000723">
    <property type="term" value="P:telomere maintenance"/>
    <property type="evidence" value="ECO:0007669"/>
    <property type="project" value="TreeGrafter"/>
</dbReference>
<keyword evidence="5" id="KW-1185">Reference proteome</keyword>
<evidence type="ECO:0000313" key="5">
    <source>
        <dbReference type="Proteomes" id="UP000242519"/>
    </source>
</evidence>
<dbReference type="PANTHER" id="PTHR46457:SF1">
    <property type="entry name" value="DNA REPAIR PROTEIN RAD51 HOMOLOG 4"/>
    <property type="match status" value="1"/>
</dbReference>
<gene>
    <name evidence="4" type="ORF">B2J93_7780</name>
</gene>
<evidence type="ECO:0008006" key="6">
    <source>
        <dbReference type="Google" id="ProtNLM"/>
    </source>
</evidence>
<feature type="region of interest" description="Disordered" evidence="3">
    <location>
        <begin position="302"/>
        <end position="321"/>
    </location>
</feature>
<dbReference type="GO" id="GO:0000400">
    <property type="term" value="F:four-way junction DNA binding"/>
    <property type="evidence" value="ECO:0007669"/>
    <property type="project" value="TreeGrafter"/>
</dbReference>
<dbReference type="AlphaFoldDB" id="A0A218ZIJ4"/>